<protein>
    <submittedName>
        <fullName evidence="7">Phosphatase PAP2 family protein</fullName>
    </submittedName>
</protein>
<dbReference type="PANTHER" id="PTHR31310">
    <property type="match status" value="1"/>
</dbReference>
<evidence type="ECO:0000313" key="8">
    <source>
        <dbReference type="Proteomes" id="UP001165367"/>
    </source>
</evidence>
<feature type="transmembrane region" description="Helical" evidence="5">
    <location>
        <begin position="248"/>
        <end position="266"/>
    </location>
</feature>
<name>A0ABS9KMU8_9BACT</name>
<reference evidence="7" key="1">
    <citation type="submission" date="2022-01" db="EMBL/GenBank/DDBJ databases">
        <authorList>
            <person name="Jo J.-H."/>
            <person name="Im W.-T."/>
        </authorList>
    </citation>
    <scope>NUCLEOTIDE SEQUENCE</scope>
    <source>
        <strain evidence="7">NA20</strain>
    </source>
</reference>
<feature type="transmembrane region" description="Helical" evidence="5">
    <location>
        <begin position="16"/>
        <end position="36"/>
    </location>
</feature>
<comment type="caution">
    <text evidence="7">The sequence shown here is derived from an EMBL/GenBank/DDBJ whole genome shotgun (WGS) entry which is preliminary data.</text>
</comment>
<evidence type="ECO:0000256" key="2">
    <source>
        <dbReference type="ARBA" id="ARBA00022692"/>
    </source>
</evidence>
<dbReference type="InterPro" id="IPR026841">
    <property type="entry name" value="Aur1/Ipt1"/>
</dbReference>
<evidence type="ECO:0000259" key="6">
    <source>
        <dbReference type="Pfam" id="PF14378"/>
    </source>
</evidence>
<proteinExistence type="predicted"/>
<keyword evidence="4 5" id="KW-0472">Membrane</keyword>
<sequence>MKNIQGKPGLFTPRDLLITTLLSAAYLLLSAILVGFKSDQVFLVVLFNGLYYASGYTRKFIIGFSVFIVYWILFDYMKAFPNYLFADVHTGSLHAAEKALFGIRYGNEILTPNEFFLLHTNNALDIMSGLFYLCWIPVPLAFGTYLFFTNRRLFLQFSFAFVIVNLVGFIGYYTYPAAPPWYIQEHGLIADLNTPGSTAGLDRFDDYFDVNIFQSIYAKSSNVFAAMPSLHSAYPLIVVYYGFKKKIGYFNIVFMAVTVGIWFAAVYTSHHYVLDVLAGILCAVIGIWLFDKVIMKNRGFNRFVDAYYKKIS</sequence>
<feature type="transmembrane region" description="Helical" evidence="5">
    <location>
        <begin position="153"/>
        <end position="175"/>
    </location>
</feature>
<keyword evidence="3 5" id="KW-1133">Transmembrane helix</keyword>
<dbReference type="InterPro" id="IPR052185">
    <property type="entry name" value="IPC_Synthase-Related"/>
</dbReference>
<feature type="domain" description="Inositolphosphotransferase Aur1/Ipt1" evidence="6">
    <location>
        <begin position="118"/>
        <end position="289"/>
    </location>
</feature>
<feature type="transmembrane region" description="Helical" evidence="5">
    <location>
        <begin position="272"/>
        <end position="290"/>
    </location>
</feature>
<feature type="transmembrane region" description="Helical" evidence="5">
    <location>
        <begin position="56"/>
        <end position="74"/>
    </location>
</feature>
<gene>
    <name evidence="7" type="ORF">LZZ85_05165</name>
</gene>
<accession>A0ABS9KMU8</accession>
<dbReference type="Proteomes" id="UP001165367">
    <property type="component" value="Unassembled WGS sequence"/>
</dbReference>
<dbReference type="RefSeq" id="WP_237869206.1">
    <property type="nucleotide sequence ID" value="NZ_JAKLTR010000002.1"/>
</dbReference>
<evidence type="ECO:0000256" key="4">
    <source>
        <dbReference type="ARBA" id="ARBA00023136"/>
    </source>
</evidence>
<dbReference type="Pfam" id="PF14378">
    <property type="entry name" value="PAP2_3"/>
    <property type="match status" value="1"/>
</dbReference>
<keyword evidence="2 5" id="KW-0812">Transmembrane</keyword>
<evidence type="ECO:0000256" key="1">
    <source>
        <dbReference type="ARBA" id="ARBA00004141"/>
    </source>
</evidence>
<comment type="subcellular location">
    <subcellularLocation>
        <location evidence="1">Membrane</location>
        <topology evidence="1">Multi-pass membrane protein</topology>
    </subcellularLocation>
</comment>
<evidence type="ECO:0000256" key="3">
    <source>
        <dbReference type="ARBA" id="ARBA00022989"/>
    </source>
</evidence>
<feature type="transmembrane region" description="Helical" evidence="5">
    <location>
        <begin position="223"/>
        <end position="241"/>
    </location>
</feature>
<keyword evidence="8" id="KW-1185">Reference proteome</keyword>
<feature type="transmembrane region" description="Helical" evidence="5">
    <location>
        <begin position="126"/>
        <end position="148"/>
    </location>
</feature>
<dbReference type="CDD" id="cd03386">
    <property type="entry name" value="PAP2_Aur1_like"/>
    <property type="match status" value="1"/>
</dbReference>
<evidence type="ECO:0000256" key="5">
    <source>
        <dbReference type="SAM" id="Phobius"/>
    </source>
</evidence>
<evidence type="ECO:0000313" key="7">
    <source>
        <dbReference type="EMBL" id="MCG2613657.1"/>
    </source>
</evidence>
<dbReference type="EMBL" id="JAKLTR010000002">
    <property type="protein sequence ID" value="MCG2613657.1"/>
    <property type="molecule type" value="Genomic_DNA"/>
</dbReference>
<organism evidence="7 8">
    <name type="scientific">Terrimonas ginsenosidimutans</name>
    <dbReference type="NCBI Taxonomy" id="2908004"/>
    <lineage>
        <taxon>Bacteria</taxon>
        <taxon>Pseudomonadati</taxon>
        <taxon>Bacteroidota</taxon>
        <taxon>Chitinophagia</taxon>
        <taxon>Chitinophagales</taxon>
        <taxon>Chitinophagaceae</taxon>
        <taxon>Terrimonas</taxon>
    </lineage>
</organism>
<dbReference type="PANTHER" id="PTHR31310:SF7">
    <property type="entry name" value="PA-PHOSPHATASE RELATED-FAMILY PROTEIN DDB_G0268928"/>
    <property type="match status" value="1"/>
</dbReference>